<dbReference type="InterPro" id="IPR003959">
    <property type="entry name" value="ATPase_AAA_core"/>
</dbReference>
<comment type="similarity">
    <text evidence="1">Belongs to the AAA ATPase family.</text>
</comment>
<dbReference type="InterPro" id="IPR027417">
    <property type="entry name" value="P-loop_NTPase"/>
</dbReference>
<dbReference type="RefSeq" id="WP_313762606.1">
    <property type="nucleotide sequence ID" value="NZ_BAAAVH010000110.1"/>
</dbReference>
<dbReference type="GO" id="GO:0005524">
    <property type="term" value="F:ATP binding"/>
    <property type="evidence" value="ECO:0007669"/>
    <property type="project" value="UniProtKB-KW"/>
</dbReference>
<keyword evidence="7" id="KW-1185">Reference proteome</keyword>
<name>A0ABW1ER09_9ACTN</name>
<accession>A0ABW1ER09</accession>
<comment type="caution">
    <text evidence="6">The sequence shown here is derived from an EMBL/GenBank/DDBJ whole genome shotgun (WGS) entry which is preliminary data.</text>
</comment>
<proteinExistence type="inferred from homology"/>
<sequence length="759" mass="78216">MTGPRDDGGTGPGPEPTGTGPDLGPGGTVRGFADHWEHLRAEFTLLDHALQEVARRSRAPLPGEARPPDEGPADAHADTSGRAGALAELRALADERVAATPAQVRLPLARLTTAAALTPWEVTLAVLCLGVELDPRYGRLCGLLQGDPARGRPGTLLALDLLGGGLAERAAGRAALRPTGPLVGAGVLRLLPDPHNGPGQSLALTDHVLDLLLGRPAAQHPWLRTAAPGPVPGEAEEPGTPAPALGALARAAAGLVRTGAWGNGPADDRLVACLHGAPDSELRDAAHRIAALLGIGVVVLDLAAVDRELRPPADAVREAALVARVEPAVLLVLLPGPGPAGAVGHPAAAESSTADLDGAVRELATVLDTAGRLTLVAAPHPLAAPAGTATPWVNVAVAQAGPGELARRWQAELAAAGLAVDAAGASSLASRFRVGPADIARVVAGAAASARLLARPAGLADVEAAARDGSGSTLGSAVRRIRSALTWDDLVLPPDQRGQLRELADAVRSRSRVLSDWGFGDRNPRGRGIAALFSGPPGTGKTLAAEIIAAQLGLDLLAVDLSAAVSKYIGETEKNLSRVFATAAETDGLLFFDEADALFGKRSEVKDAHDRYANIEISYLLGRIEAHDGVVVLATNLERHLDEAFLRRLAFSVKFPFPGAAERQRIWQVQIPPGAPLEPVVDWELLASFPIAGGSIRGAVLHAAYRSAAASRPIGTVALLAGLRRELEKLGRTAGPGDFGPYWPEVARFAAAGCRAGVR</sequence>
<dbReference type="EMBL" id="JBHSOD010000004">
    <property type="protein sequence ID" value="MFC5884491.1"/>
    <property type="molecule type" value="Genomic_DNA"/>
</dbReference>
<dbReference type="SMART" id="SM00382">
    <property type="entry name" value="AAA"/>
    <property type="match status" value="1"/>
</dbReference>
<dbReference type="Gene3D" id="3.40.50.300">
    <property type="entry name" value="P-loop containing nucleotide triphosphate hydrolases"/>
    <property type="match status" value="1"/>
</dbReference>
<organism evidence="6 7">
    <name type="scientific">Kitasatospora aburaviensis</name>
    <dbReference type="NCBI Taxonomy" id="67265"/>
    <lineage>
        <taxon>Bacteria</taxon>
        <taxon>Bacillati</taxon>
        <taxon>Actinomycetota</taxon>
        <taxon>Actinomycetes</taxon>
        <taxon>Kitasatosporales</taxon>
        <taxon>Streptomycetaceae</taxon>
        <taxon>Kitasatospora</taxon>
    </lineage>
</organism>
<evidence type="ECO:0000256" key="1">
    <source>
        <dbReference type="ARBA" id="ARBA00006914"/>
    </source>
</evidence>
<keyword evidence="3 6" id="KW-0067">ATP-binding</keyword>
<evidence type="ECO:0000313" key="6">
    <source>
        <dbReference type="EMBL" id="MFC5884491.1"/>
    </source>
</evidence>
<dbReference type="InterPro" id="IPR003593">
    <property type="entry name" value="AAA+_ATPase"/>
</dbReference>
<evidence type="ECO:0000256" key="2">
    <source>
        <dbReference type="ARBA" id="ARBA00022741"/>
    </source>
</evidence>
<dbReference type="Pfam" id="PF00004">
    <property type="entry name" value="AAA"/>
    <property type="match status" value="1"/>
</dbReference>
<protein>
    <submittedName>
        <fullName evidence="6">ATP-binding protein</fullName>
    </submittedName>
</protein>
<keyword evidence="2" id="KW-0547">Nucleotide-binding</keyword>
<evidence type="ECO:0000259" key="5">
    <source>
        <dbReference type="SMART" id="SM00382"/>
    </source>
</evidence>
<dbReference type="PANTHER" id="PTHR23073">
    <property type="entry name" value="26S PROTEASOME REGULATORY SUBUNIT"/>
    <property type="match status" value="1"/>
</dbReference>
<gene>
    <name evidence="6" type="ORF">ACFP0N_05740</name>
</gene>
<feature type="region of interest" description="Disordered" evidence="4">
    <location>
        <begin position="1"/>
        <end position="31"/>
    </location>
</feature>
<evidence type="ECO:0000313" key="7">
    <source>
        <dbReference type="Proteomes" id="UP001596067"/>
    </source>
</evidence>
<dbReference type="InterPro" id="IPR050221">
    <property type="entry name" value="26S_Proteasome_ATPase"/>
</dbReference>
<dbReference type="SUPFAM" id="SSF52540">
    <property type="entry name" value="P-loop containing nucleoside triphosphate hydrolases"/>
    <property type="match status" value="1"/>
</dbReference>
<dbReference type="CDD" id="cd19481">
    <property type="entry name" value="RecA-like_protease"/>
    <property type="match status" value="1"/>
</dbReference>
<evidence type="ECO:0000256" key="4">
    <source>
        <dbReference type="SAM" id="MobiDB-lite"/>
    </source>
</evidence>
<dbReference type="Proteomes" id="UP001596067">
    <property type="component" value="Unassembled WGS sequence"/>
</dbReference>
<dbReference type="InterPro" id="IPR054472">
    <property type="entry name" value="WHD"/>
</dbReference>
<evidence type="ECO:0000256" key="3">
    <source>
        <dbReference type="ARBA" id="ARBA00022840"/>
    </source>
</evidence>
<feature type="region of interest" description="Disordered" evidence="4">
    <location>
        <begin position="57"/>
        <end position="80"/>
    </location>
</feature>
<reference evidence="7" key="1">
    <citation type="journal article" date="2019" name="Int. J. Syst. Evol. Microbiol.">
        <title>The Global Catalogue of Microorganisms (GCM) 10K type strain sequencing project: providing services to taxonomists for standard genome sequencing and annotation.</title>
        <authorList>
            <consortium name="The Broad Institute Genomics Platform"/>
            <consortium name="The Broad Institute Genome Sequencing Center for Infectious Disease"/>
            <person name="Wu L."/>
            <person name="Ma J."/>
        </authorList>
    </citation>
    <scope>NUCLEOTIDE SEQUENCE [LARGE SCALE GENOMIC DNA]</scope>
    <source>
        <strain evidence="7">CGMCC 4.1469</strain>
    </source>
</reference>
<feature type="compositionally biased region" description="Basic and acidic residues" evidence="4">
    <location>
        <begin position="66"/>
        <end position="79"/>
    </location>
</feature>
<feature type="domain" description="AAA+ ATPase" evidence="5">
    <location>
        <begin position="527"/>
        <end position="661"/>
    </location>
</feature>
<dbReference type="Pfam" id="PF22977">
    <property type="entry name" value="WHD"/>
    <property type="match status" value="1"/>
</dbReference>